<feature type="region of interest" description="Disordered" evidence="1">
    <location>
        <begin position="249"/>
        <end position="301"/>
    </location>
</feature>
<evidence type="ECO:0000256" key="1">
    <source>
        <dbReference type="SAM" id="MobiDB-lite"/>
    </source>
</evidence>
<dbReference type="SUPFAM" id="SSF56219">
    <property type="entry name" value="DNase I-like"/>
    <property type="match status" value="1"/>
</dbReference>
<feature type="compositionally biased region" description="Polar residues" evidence="1">
    <location>
        <begin position="23"/>
        <end position="38"/>
    </location>
</feature>
<accession>A0A0J9XDY8</accession>
<dbReference type="PANTHER" id="PTHR11200">
    <property type="entry name" value="INOSITOL 5-PHOSPHATASE"/>
    <property type="match status" value="1"/>
</dbReference>
<gene>
    <name evidence="3" type="ORF">BN980_GECA11s01891g</name>
</gene>
<comment type="caution">
    <text evidence="3">The sequence shown here is derived from an EMBL/GenBank/DDBJ whole genome shotgun (WGS) entry which is preliminary data.</text>
</comment>
<dbReference type="InterPro" id="IPR036691">
    <property type="entry name" value="Endo/exonu/phosph_ase_sf"/>
</dbReference>
<sequence>MSSEEQSFLSVISVRNKWEQMASDNNNTLSSGQINTTPALKPFHPTVKSSQSPNYQALESKSISSNDSEVTKDESLSKIVNIPPSTHHEPEFDKGTNSVAETSEPVAHRSTPQKPRPSVRKKPAHLTGIPLKQTPVLEISAKPAIHEANNCYNNNPSSSADEGSHGTSILNEATVTVPTVVVASSTPVESTFLPPPFRKLSPVVPIVNNGAPVPPPSRPVTPNISSATNASSTTFVPPPDPAHLATLPVLPPRSSTTGSLPITQTNASSSKFAPPSLPSLKPDMPNPNSFAPPPPLPRLIHPQPQAAVILNHNEEAITLPKPKSPVPPVPPPSRKLNHSSSQTSLNANQRQSPLPSPSEPGQPTFLHHPQPIPLYQKPLPHSSSSSQVSSQISLPASSSSQDLLQPTLPQQIYQPPPPPQRMDYFSSSSTIARSSTLDLTSNSSNVSKRNQKNSSNQEFSSGGEDTGYESDDGNSVSGNSSYPDSSQANRRAPIFSGPQHEIPTRHRVETTAIYGNILIVSSHNTKVVNVQTSEILWSFTHSDTRFTAIGFKPMRDPNLQGTVAWLGTKEGQLWEIDLNQQAITSKRLHMHMVAVVAIEVVDYQLWTISEDGKICIWEDSINATPKAYRMTANFKAHCISGDQIWVGRNRQVHVYHPTVDGSGTFNITPRPIACLPMPVGKIGGDFTCAATVIRYPDNIYFGHEDGSITMFSRSKGTVIESVNISIHKITAMTGVGSHLWVCLKNGLIYVIDISKKPWKITKEWKGHEMGVRCITSNERSFFSSCQVGHMPVVSIGQEPGVFLWDGLLKTDWIENDMQLHTEDFCSYREVDVLNITWNAGAARPTDLDRSEADRIFLTKAFSDHCTKSPEIIVFGFQELVELDNKAVTAKTMFQSNKRKKEKEAKIVTSTHISGQYKAWQDRLASEIVHGFGEKYKLVHSNNMVGLFTCVFVKADELGSFRSVKSNSIKTGLGGLHGNKGGLAVRLMVDDSSICFVNCHLAAGQTHSLQRNKDIETILETRFLDASENTKYIGKGIFANGGDGTMILDHEFCFFSGDMNYRLNMHRQIAIQAIQDEDFPKLIDADQLTNQLIKNPGHRLRAFQEANIAFPPTYKFDVGTDQYDSSEKRRVPAWCDRIFFRGGVDRIQPLKYTSLTVRVSDHRPVMGVYRIQVKTINSRQRTAVYKQTLERWDSYLKDYVTSLGGI</sequence>
<dbReference type="Gene3D" id="3.60.10.10">
    <property type="entry name" value="Endonuclease/exonuclease/phosphatase"/>
    <property type="match status" value="1"/>
</dbReference>
<dbReference type="Gene3D" id="2.130.10.10">
    <property type="entry name" value="YVTN repeat-like/Quinoprotein amine dehydrogenase"/>
    <property type="match status" value="1"/>
</dbReference>
<feature type="compositionally biased region" description="Low complexity" evidence="1">
    <location>
        <begin position="435"/>
        <end position="447"/>
    </location>
</feature>
<feature type="compositionally biased region" description="Polar residues" evidence="1">
    <location>
        <begin position="253"/>
        <end position="271"/>
    </location>
</feature>
<dbReference type="PANTHER" id="PTHR11200:SF240">
    <property type="entry name" value="INOSITOL POLYPHOSPHATE 5-PHOSPHATASE C9G1.10C-RELATED"/>
    <property type="match status" value="1"/>
</dbReference>
<name>A0A0J9XDY8_GEOCN</name>
<protein>
    <submittedName>
        <fullName evidence="3">Similar to Saccharomyces cerevisiae YOR109W INP53 Polyphosphatidylinositol phosphatase</fullName>
    </submittedName>
</protein>
<dbReference type="OrthoDB" id="2248459at2759"/>
<reference evidence="3" key="1">
    <citation type="submission" date="2014-03" db="EMBL/GenBank/DDBJ databases">
        <authorList>
            <person name="Casaregola S."/>
        </authorList>
    </citation>
    <scope>NUCLEOTIDE SEQUENCE [LARGE SCALE GENOMIC DNA]</scope>
    <source>
        <strain evidence="3">CLIB 918</strain>
    </source>
</reference>
<dbReference type="SMART" id="SM00128">
    <property type="entry name" value="IPPc"/>
    <property type="match status" value="1"/>
</dbReference>
<feature type="compositionally biased region" description="Polar residues" evidence="1">
    <location>
        <begin position="338"/>
        <end position="353"/>
    </location>
</feature>
<dbReference type="SUPFAM" id="SSF50978">
    <property type="entry name" value="WD40 repeat-like"/>
    <property type="match status" value="1"/>
</dbReference>
<keyword evidence="4" id="KW-1185">Reference proteome</keyword>
<dbReference type="EMBL" id="CCBN010000011">
    <property type="protein sequence ID" value="CDO55490.1"/>
    <property type="molecule type" value="Genomic_DNA"/>
</dbReference>
<feature type="region of interest" description="Disordered" evidence="1">
    <location>
        <begin position="23"/>
        <end position="124"/>
    </location>
</feature>
<proteinExistence type="predicted"/>
<dbReference type="AlphaFoldDB" id="A0A0J9XDY8"/>
<evidence type="ECO:0000313" key="4">
    <source>
        <dbReference type="Proteomes" id="UP000242525"/>
    </source>
</evidence>
<dbReference type="InterPro" id="IPR046985">
    <property type="entry name" value="IP5"/>
</dbReference>
<dbReference type="GO" id="GO:0046856">
    <property type="term" value="P:phosphatidylinositol dephosphorylation"/>
    <property type="evidence" value="ECO:0007669"/>
    <property type="project" value="InterPro"/>
</dbReference>
<feature type="compositionally biased region" description="Polar residues" evidence="1">
    <location>
        <begin position="47"/>
        <end position="68"/>
    </location>
</feature>
<feature type="region of interest" description="Disordered" evidence="1">
    <location>
        <begin position="435"/>
        <end position="499"/>
    </location>
</feature>
<evidence type="ECO:0000313" key="3">
    <source>
        <dbReference type="EMBL" id="CDO55490.1"/>
    </source>
</evidence>
<feature type="compositionally biased region" description="Low complexity" evidence="1">
    <location>
        <begin position="378"/>
        <end position="403"/>
    </location>
</feature>
<feature type="compositionally biased region" description="Pro residues" evidence="1">
    <location>
        <begin position="322"/>
        <end position="333"/>
    </location>
</feature>
<organism evidence="3 4">
    <name type="scientific">Geotrichum candidum</name>
    <name type="common">Oospora lactis</name>
    <name type="synonym">Dipodascus geotrichum</name>
    <dbReference type="NCBI Taxonomy" id="1173061"/>
    <lineage>
        <taxon>Eukaryota</taxon>
        <taxon>Fungi</taxon>
        <taxon>Dikarya</taxon>
        <taxon>Ascomycota</taxon>
        <taxon>Saccharomycotina</taxon>
        <taxon>Dipodascomycetes</taxon>
        <taxon>Dipodascales</taxon>
        <taxon>Dipodascaceae</taxon>
        <taxon>Geotrichum</taxon>
    </lineage>
</organism>
<dbReference type="GO" id="GO:0004439">
    <property type="term" value="F:phosphatidylinositol-4,5-bisphosphate 5-phosphatase activity"/>
    <property type="evidence" value="ECO:0007669"/>
    <property type="project" value="TreeGrafter"/>
</dbReference>
<dbReference type="Pfam" id="PF22669">
    <property type="entry name" value="Exo_endo_phos2"/>
    <property type="match status" value="1"/>
</dbReference>
<evidence type="ECO:0000259" key="2">
    <source>
        <dbReference type="SMART" id="SM00128"/>
    </source>
</evidence>
<dbReference type="InterPro" id="IPR036322">
    <property type="entry name" value="WD40_repeat_dom_sf"/>
</dbReference>
<dbReference type="Proteomes" id="UP000242525">
    <property type="component" value="Unassembled WGS sequence"/>
</dbReference>
<dbReference type="InterPro" id="IPR015943">
    <property type="entry name" value="WD40/YVTN_repeat-like_dom_sf"/>
</dbReference>
<feature type="region of interest" description="Disordered" evidence="1">
    <location>
        <begin position="318"/>
        <end position="403"/>
    </location>
</feature>
<dbReference type="STRING" id="1173061.A0A0J9XDY8"/>
<feature type="domain" description="Inositol polyphosphate-related phosphatase" evidence="2">
    <location>
        <begin position="828"/>
        <end position="1176"/>
    </location>
</feature>
<dbReference type="InterPro" id="IPR000300">
    <property type="entry name" value="IPPc"/>
</dbReference>